<dbReference type="KEGG" id="mind:mvi_55590"/>
<accession>A0A0J6U924</accession>
<dbReference type="NCBIfam" id="NF047412">
    <property type="entry name" value="sig_GCG_CRPN_rpt"/>
    <property type="match status" value="1"/>
</dbReference>
<dbReference type="RefSeq" id="WP_048427284.1">
    <property type="nucleotide sequence ID" value="NZ_AP024145.1"/>
</dbReference>
<sequence length="98" mass="10537">MMHVKVLGMAGLVAGGLVLASAAQAGPIGLGAADSLAPETAVTTVAGGCGPGFVPNRFGYCRPFYGPRPVYGPRPYYYGPRPYWRRPYDGPRRFYYGY</sequence>
<dbReference type="Proteomes" id="UP000663508">
    <property type="component" value="Chromosome"/>
</dbReference>
<reference evidence="3 4" key="1">
    <citation type="submission" date="2014-11" db="EMBL/GenBank/DDBJ databases">
        <title>Comparative genomics of Methylobacterium species.</title>
        <authorList>
            <person name="Chaudhry V."/>
            <person name="Patil P.B."/>
        </authorList>
    </citation>
    <scope>NUCLEOTIDE SEQUENCE [LARGE SCALE GENOMIC DNA]</scope>
    <source>
        <strain evidence="3 4">SE3.6</strain>
    </source>
</reference>
<feature type="signal peptide" evidence="1">
    <location>
        <begin position="1"/>
        <end position="25"/>
    </location>
</feature>
<evidence type="ECO:0000313" key="5">
    <source>
        <dbReference type="Proteomes" id="UP000663508"/>
    </source>
</evidence>
<dbReference type="EMBL" id="JTHG01000142">
    <property type="protein sequence ID" value="KMO22056.1"/>
    <property type="molecule type" value="Genomic_DNA"/>
</dbReference>
<protein>
    <submittedName>
        <fullName evidence="2">Uncharacterized protein</fullName>
    </submittedName>
</protein>
<proteinExistence type="predicted"/>
<keyword evidence="4" id="KW-1185">Reference proteome</keyword>
<name>A0A0J6U924_9HYPH</name>
<evidence type="ECO:0000313" key="3">
    <source>
        <dbReference type="EMBL" id="KMO22056.1"/>
    </source>
</evidence>
<gene>
    <name evidence="2" type="ORF">mvi_55590</name>
    <name evidence="3" type="ORF">QR79_16140</name>
</gene>
<evidence type="ECO:0000256" key="1">
    <source>
        <dbReference type="SAM" id="SignalP"/>
    </source>
</evidence>
<dbReference type="AlphaFoldDB" id="A0A0J6U924"/>
<dbReference type="InterPro" id="IPR058110">
    <property type="entry name" value="GCG_CRPN_dom"/>
</dbReference>
<dbReference type="EMBL" id="AP024145">
    <property type="protein sequence ID" value="BCM87098.1"/>
    <property type="molecule type" value="Genomic_DNA"/>
</dbReference>
<feature type="chain" id="PRO_5044544325" evidence="1">
    <location>
        <begin position="26"/>
        <end position="98"/>
    </location>
</feature>
<keyword evidence="1" id="KW-0732">Signal</keyword>
<organism evidence="2 5">
    <name type="scientific">Methylobacterium indicum</name>
    <dbReference type="NCBI Taxonomy" id="1775910"/>
    <lineage>
        <taxon>Bacteria</taxon>
        <taxon>Pseudomonadati</taxon>
        <taxon>Pseudomonadota</taxon>
        <taxon>Alphaproteobacteria</taxon>
        <taxon>Hyphomicrobiales</taxon>
        <taxon>Methylobacteriaceae</taxon>
        <taxon>Methylobacterium</taxon>
    </lineage>
</organism>
<reference evidence="2" key="2">
    <citation type="submission" date="2020-11" db="EMBL/GenBank/DDBJ databases">
        <title>Complete genome sequence of a novel pathogenic Methylobacterium strain isolated from rice in Vietnam.</title>
        <authorList>
            <person name="Lai K."/>
            <person name="Okazaki S."/>
            <person name="Higashi K."/>
            <person name="Mori H."/>
            <person name="Toyoda A."/>
            <person name="Kurokawa K."/>
        </authorList>
    </citation>
    <scope>NUCLEOTIDE SEQUENCE</scope>
    <source>
        <strain evidence="2">VL1</strain>
    </source>
</reference>
<evidence type="ECO:0000313" key="2">
    <source>
        <dbReference type="EMBL" id="BCM87098.1"/>
    </source>
</evidence>
<dbReference type="Proteomes" id="UP000036471">
    <property type="component" value="Unassembled WGS sequence"/>
</dbReference>
<evidence type="ECO:0000313" key="4">
    <source>
        <dbReference type="Proteomes" id="UP000036471"/>
    </source>
</evidence>